<dbReference type="EMBL" id="FOOH01000006">
    <property type="protein sequence ID" value="SFF72860.1"/>
    <property type="molecule type" value="Genomic_DNA"/>
</dbReference>
<keyword evidence="2" id="KW-0378">Hydrolase</keyword>
<evidence type="ECO:0000259" key="3">
    <source>
        <dbReference type="PROSITE" id="PS50106"/>
    </source>
</evidence>
<dbReference type="PANTHER" id="PTHR43343">
    <property type="entry name" value="PEPTIDASE S12"/>
    <property type="match status" value="1"/>
</dbReference>
<keyword evidence="1 4" id="KW-0645">Protease</keyword>
<dbReference type="PROSITE" id="PS50106">
    <property type="entry name" value="PDZ"/>
    <property type="match status" value="1"/>
</dbReference>
<evidence type="ECO:0000256" key="2">
    <source>
        <dbReference type="ARBA" id="ARBA00022801"/>
    </source>
</evidence>
<dbReference type="RefSeq" id="WP_093303764.1">
    <property type="nucleotide sequence ID" value="NZ_FOOH01000006.1"/>
</dbReference>
<dbReference type="Pfam" id="PF13365">
    <property type="entry name" value="Trypsin_2"/>
    <property type="match status" value="1"/>
</dbReference>
<dbReference type="InterPro" id="IPR001940">
    <property type="entry name" value="Peptidase_S1C"/>
</dbReference>
<protein>
    <submittedName>
        <fullName evidence="4">Do/DeqQ family serine protease</fullName>
    </submittedName>
</protein>
<evidence type="ECO:0000313" key="5">
    <source>
        <dbReference type="Proteomes" id="UP000199116"/>
    </source>
</evidence>
<proteinExistence type="predicted"/>
<dbReference type="SUPFAM" id="SSF50156">
    <property type="entry name" value="PDZ domain-like"/>
    <property type="match status" value="1"/>
</dbReference>
<evidence type="ECO:0000313" key="4">
    <source>
        <dbReference type="EMBL" id="SFF72860.1"/>
    </source>
</evidence>
<dbReference type="InterPro" id="IPR001478">
    <property type="entry name" value="PDZ"/>
</dbReference>
<dbReference type="InterPro" id="IPR009003">
    <property type="entry name" value="Peptidase_S1_PA"/>
</dbReference>
<dbReference type="SMART" id="SM00228">
    <property type="entry name" value="PDZ"/>
    <property type="match status" value="1"/>
</dbReference>
<keyword evidence="5" id="KW-1185">Reference proteome</keyword>
<reference evidence="5" key="1">
    <citation type="submission" date="2016-10" db="EMBL/GenBank/DDBJ databases">
        <authorList>
            <person name="Varghese N."/>
            <person name="Submissions S."/>
        </authorList>
    </citation>
    <scope>NUCLEOTIDE SEQUENCE [LARGE SCALE GENOMIC DNA]</scope>
    <source>
        <strain evidence="5">DSM 23515</strain>
    </source>
</reference>
<dbReference type="PRINTS" id="PR00834">
    <property type="entry name" value="PROTEASES2C"/>
</dbReference>
<dbReference type="Gene3D" id="2.40.10.120">
    <property type="match status" value="1"/>
</dbReference>
<dbReference type="SUPFAM" id="SSF50494">
    <property type="entry name" value="Trypsin-like serine proteases"/>
    <property type="match status" value="1"/>
</dbReference>
<dbReference type="Gene3D" id="2.30.42.10">
    <property type="match status" value="2"/>
</dbReference>
<dbReference type="PANTHER" id="PTHR43343:SF3">
    <property type="entry name" value="PROTEASE DO-LIKE 8, CHLOROPLASTIC"/>
    <property type="match status" value="1"/>
</dbReference>
<dbReference type="AlphaFoldDB" id="A0A1I2L2Z7"/>
<organism evidence="4 5">
    <name type="scientific">Salegentibacter agarivorans</name>
    <dbReference type="NCBI Taxonomy" id="345907"/>
    <lineage>
        <taxon>Bacteria</taxon>
        <taxon>Pseudomonadati</taxon>
        <taxon>Bacteroidota</taxon>
        <taxon>Flavobacteriia</taxon>
        <taxon>Flavobacteriales</taxon>
        <taxon>Flavobacteriaceae</taxon>
        <taxon>Salegentibacter</taxon>
    </lineage>
</organism>
<dbReference type="GO" id="GO:0004252">
    <property type="term" value="F:serine-type endopeptidase activity"/>
    <property type="evidence" value="ECO:0007669"/>
    <property type="project" value="InterPro"/>
</dbReference>
<dbReference type="InterPro" id="IPR051201">
    <property type="entry name" value="Chloro_Bact_Ser_Proteases"/>
</dbReference>
<accession>A0A1I2L2Z7</accession>
<sequence>MKNLSKLLLVSILGGTLTLGSYKMFFEEETPTGLPPVFNTTAELIPANYSGNIYGTNADFTEAAENTVNGVVHVKNVAVFKGPRTMRDLIQGNYSGGKALQGAGSGVIISPDGYIVTNNHVIREANEVEVTLNNNKTYTAEIVGADESSDIALLKIDAEGLDYIPFGDSNNVKLGEWVLAVGNPFNLKSTVTAGIISATARDLNTRDLTSQSFIQTDAAINPGNSGGALVNINGELVGINTAITSQTGSYIGYAFAVPSNNTRKIVEDIMEYGDVQKGILGIRGGNINPRAVEELGLETTQGVMVAEVTEGSGAEKAGLKQGDIIRKLDNIDINKFSDLTGYINSKRPNDEIDVLFIRDGKKREAKVTLTKFETYTIEPIKIEVSNASKEELQELNVENGVRIHRTLSPRLPAEELVGTIITAIDNKEVASVSDVERIFRNKNLAEDIVITIVDRNGEKQRMVWR</sequence>
<dbReference type="Pfam" id="PF13180">
    <property type="entry name" value="PDZ_2"/>
    <property type="match status" value="1"/>
</dbReference>
<dbReference type="Proteomes" id="UP000199116">
    <property type="component" value="Unassembled WGS sequence"/>
</dbReference>
<dbReference type="GO" id="GO:0006508">
    <property type="term" value="P:proteolysis"/>
    <property type="evidence" value="ECO:0007669"/>
    <property type="project" value="UniProtKB-KW"/>
</dbReference>
<evidence type="ECO:0000256" key="1">
    <source>
        <dbReference type="ARBA" id="ARBA00022670"/>
    </source>
</evidence>
<name>A0A1I2L2Z7_9FLAO</name>
<gene>
    <name evidence="4" type="ORF">SAMN04488033_106167</name>
</gene>
<dbReference type="InterPro" id="IPR036034">
    <property type="entry name" value="PDZ_sf"/>
</dbReference>
<feature type="domain" description="PDZ" evidence="3">
    <location>
        <begin position="294"/>
        <end position="337"/>
    </location>
</feature>